<evidence type="ECO:0000313" key="4">
    <source>
        <dbReference type="EMBL" id="CAB5037823.1"/>
    </source>
</evidence>
<reference evidence="4" key="1">
    <citation type="submission" date="2020-05" db="EMBL/GenBank/DDBJ databases">
        <authorList>
            <person name="Chiriac C."/>
            <person name="Salcher M."/>
            <person name="Ghai R."/>
            <person name="Kavagutti S V."/>
        </authorList>
    </citation>
    <scope>NUCLEOTIDE SEQUENCE</scope>
</reference>
<feature type="transmembrane region" description="Helical" evidence="2">
    <location>
        <begin position="182"/>
        <end position="203"/>
    </location>
</feature>
<feature type="transmembrane region" description="Helical" evidence="2">
    <location>
        <begin position="304"/>
        <end position="328"/>
    </location>
</feature>
<proteinExistence type="predicted"/>
<evidence type="ECO:0000256" key="1">
    <source>
        <dbReference type="SAM" id="MobiDB-lite"/>
    </source>
</evidence>
<feature type="transmembrane region" description="Helical" evidence="2">
    <location>
        <begin position="436"/>
        <end position="458"/>
    </location>
</feature>
<dbReference type="EMBL" id="CAFBMC010000041">
    <property type="protein sequence ID" value="CAB4899641.1"/>
    <property type="molecule type" value="Genomic_DNA"/>
</dbReference>
<keyword evidence="2" id="KW-0812">Transmembrane</keyword>
<protein>
    <submittedName>
        <fullName evidence="4">Unannotated protein</fullName>
    </submittedName>
</protein>
<gene>
    <name evidence="3" type="ORF">UFOPK3495_00888</name>
    <name evidence="4" type="ORF">UFOPK4237_00707</name>
</gene>
<evidence type="ECO:0000256" key="2">
    <source>
        <dbReference type="SAM" id="Phobius"/>
    </source>
</evidence>
<keyword evidence="2" id="KW-0472">Membrane</keyword>
<feature type="region of interest" description="Disordered" evidence="1">
    <location>
        <begin position="1"/>
        <end position="41"/>
    </location>
</feature>
<feature type="transmembrane region" description="Helical" evidence="2">
    <location>
        <begin position="123"/>
        <end position="143"/>
    </location>
</feature>
<feature type="transmembrane region" description="Helical" evidence="2">
    <location>
        <begin position="368"/>
        <end position="387"/>
    </location>
</feature>
<evidence type="ECO:0000313" key="3">
    <source>
        <dbReference type="EMBL" id="CAB4899641.1"/>
    </source>
</evidence>
<keyword evidence="2" id="KW-1133">Transmembrane helix</keyword>
<dbReference type="AlphaFoldDB" id="A0A6J7S9E8"/>
<feature type="transmembrane region" description="Helical" evidence="2">
    <location>
        <begin position="464"/>
        <end position="485"/>
    </location>
</feature>
<feature type="transmembrane region" description="Helical" evidence="2">
    <location>
        <begin position="340"/>
        <end position="361"/>
    </location>
</feature>
<name>A0A6J7S9E8_9ZZZZ</name>
<dbReference type="EMBL" id="CAFBPZ010000037">
    <property type="protein sequence ID" value="CAB5037823.1"/>
    <property type="molecule type" value="Genomic_DNA"/>
</dbReference>
<organism evidence="4">
    <name type="scientific">freshwater metagenome</name>
    <dbReference type="NCBI Taxonomy" id="449393"/>
    <lineage>
        <taxon>unclassified sequences</taxon>
        <taxon>metagenomes</taxon>
        <taxon>ecological metagenomes</taxon>
    </lineage>
</organism>
<accession>A0A6J7S9E8</accession>
<feature type="transmembrane region" description="Helical" evidence="2">
    <location>
        <begin position="215"/>
        <end position="236"/>
    </location>
</feature>
<feature type="transmembrane region" description="Helical" evidence="2">
    <location>
        <begin position="92"/>
        <end position="117"/>
    </location>
</feature>
<feature type="transmembrane region" description="Helical" evidence="2">
    <location>
        <begin position="248"/>
        <end position="266"/>
    </location>
</feature>
<sequence>MGETDESGDVWDFLPKRTSEQKSSAPDIPVSNKPGTSSSDDAWDFLATRKAEVQARGDEATVPEAVIERREHGEFRAEMGGASLKRRAIPMAVALAAIFFAGFVTEVVASSQMIALAGTQSLLYIYPLGGLGLVLLGLAQFRFVDQAARLRVLRYVSLAYALVFVIALVCISAGVTPIIATGLIWLLADQLNFLVPLLIWSLAGDEFNVAEGQKIFGWLVAWTYVGQFLGLGVAFVSPSLLKNLDVSLTSLLVISPIVCIGIAIWLPRVLRGSHAALGTAKAESYPESFKSAWGFITGVPIWRYLLSASMLSFVGGTTIVMGFSVGVGDIIGRDAQELQVVFAGAWLIGLAGCLAIQYFFAERIAGKIGIPGTLILLPIAAVIAGIVMTVGAAMGSVAVIIVAITIWRLPRWSLDENARRGALALVPDERRTRVSFIIDLLPVATGLILAAPIVAIGFAFDRFWISSIIATLIAAAAIPLSIKVIKGWEDSLMNWRLRRRKQNRTLDFG</sequence>
<feature type="transmembrane region" description="Helical" evidence="2">
    <location>
        <begin position="155"/>
        <end position="176"/>
    </location>
</feature>